<dbReference type="GeneTree" id="ENSGT01110000268713"/>
<organism evidence="1 2">
    <name type="scientific">Takifugu rubripes</name>
    <name type="common">Japanese pufferfish</name>
    <name type="synonym">Fugu rubripes</name>
    <dbReference type="NCBI Taxonomy" id="31033"/>
    <lineage>
        <taxon>Eukaryota</taxon>
        <taxon>Metazoa</taxon>
        <taxon>Chordata</taxon>
        <taxon>Craniata</taxon>
        <taxon>Vertebrata</taxon>
        <taxon>Euteleostomi</taxon>
        <taxon>Actinopterygii</taxon>
        <taxon>Neopterygii</taxon>
        <taxon>Teleostei</taxon>
        <taxon>Neoteleostei</taxon>
        <taxon>Acanthomorphata</taxon>
        <taxon>Eupercaria</taxon>
        <taxon>Tetraodontiformes</taxon>
        <taxon>Tetradontoidea</taxon>
        <taxon>Tetraodontidae</taxon>
        <taxon>Takifugu</taxon>
    </lineage>
</organism>
<proteinExistence type="predicted"/>
<keyword evidence="2" id="KW-1185">Reference proteome</keyword>
<reference evidence="1" key="3">
    <citation type="submission" date="2025-09" db="UniProtKB">
        <authorList>
            <consortium name="Ensembl"/>
        </authorList>
    </citation>
    <scope>IDENTIFICATION</scope>
</reference>
<name>A0A674P7H2_TAKRU</name>
<dbReference type="AlphaFoldDB" id="A0A674P7H2"/>
<reference evidence="1" key="2">
    <citation type="submission" date="2025-08" db="UniProtKB">
        <authorList>
            <consortium name="Ensembl"/>
        </authorList>
    </citation>
    <scope>IDENTIFICATION</scope>
</reference>
<reference evidence="1 2" key="1">
    <citation type="journal article" date="2011" name="Genome Biol. Evol.">
        <title>Integration of the genetic map and genome assembly of fugu facilitates insights into distinct features of genome evolution in teleosts and mammals.</title>
        <authorList>
            <person name="Kai W."/>
            <person name="Kikuchi K."/>
            <person name="Tohari S."/>
            <person name="Chew A.K."/>
            <person name="Tay A."/>
            <person name="Fujiwara A."/>
            <person name="Hosoya S."/>
            <person name="Suetake H."/>
            <person name="Naruse K."/>
            <person name="Brenner S."/>
            <person name="Suzuki Y."/>
            <person name="Venkatesh B."/>
        </authorList>
    </citation>
    <scope>NUCLEOTIDE SEQUENCE [LARGE SCALE GENOMIC DNA]</scope>
</reference>
<dbReference type="Ensembl" id="ENSTRUT00000061931.1">
    <property type="protein sequence ID" value="ENSTRUP00000081024.1"/>
    <property type="gene ID" value="ENSTRUG00000032709.1"/>
</dbReference>
<evidence type="ECO:0000313" key="2">
    <source>
        <dbReference type="Proteomes" id="UP000005226"/>
    </source>
</evidence>
<sequence>FGTIVKLALVILRCLEVILGCSRVILGCLEVILGCSRVILGCSRVILGCSQVILGCSRVILGCSQVILGCSQVILGCSQVILGCSRVISSCEGVFMSHRSGPSKATFSGLCITSVPLAAQQICHHAQVASSSTSYCPSVTFQICPLSLILASQVSFFQPSQSWRPEEAPPEGPGQPTGS</sequence>
<accession>A0A674P7H2</accession>
<dbReference type="Proteomes" id="UP000005226">
    <property type="component" value="Chromosome 7"/>
</dbReference>
<protein>
    <submittedName>
        <fullName evidence="1">Uncharacterized protein</fullName>
    </submittedName>
</protein>
<evidence type="ECO:0000313" key="1">
    <source>
        <dbReference type="Ensembl" id="ENSTRUP00000081024.1"/>
    </source>
</evidence>
<dbReference type="InParanoid" id="A0A674P7H2"/>